<dbReference type="Gene3D" id="3.30.1540.10">
    <property type="entry name" value="formyl-coa transferase, domain 3"/>
    <property type="match status" value="1"/>
</dbReference>
<dbReference type="Pfam" id="PF02515">
    <property type="entry name" value="CoA_transf_3"/>
    <property type="match status" value="1"/>
</dbReference>
<dbReference type="InterPro" id="IPR003673">
    <property type="entry name" value="CoA-Trfase_fam_III"/>
</dbReference>
<dbReference type="OrthoDB" id="9797653at2"/>
<evidence type="ECO:0000313" key="3">
    <source>
        <dbReference type="Proteomes" id="UP000223913"/>
    </source>
</evidence>
<accession>A0A2D0ND25</accession>
<dbReference type="GO" id="GO:0008410">
    <property type="term" value="F:CoA-transferase activity"/>
    <property type="evidence" value="ECO:0007669"/>
    <property type="project" value="TreeGrafter"/>
</dbReference>
<gene>
    <name evidence="2" type="ORF">CRP01_14420</name>
</gene>
<evidence type="ECO:0000256" key="1">
    <source>
        <dbReference type="ARBA" id="ARBA00022679"/>
    </source>
</evidence>
<dbReference type="AlphaFoldDB" id="A0A2D0ND25"/>
<dbReference type="EMBL" id="PDUD01000020">
    <property type="protein sequence ID" value="PHN05673.1"/>
    <property type="molecule type" value="Genomic_DNA"/>
</dbReference>
<comment type="caution">
    <text evidence="2">The sequence shown here is derived from an EMBL/GenBank/DDBJ whole genome shotgun (WGS) entry which is preliminary data.</text>
</comment>
<sequence>MRKNQIFKDLLVVELASVLAGPAVGMFFAELGARVIKIENKKTGGDVTRRWKLPSEDPQSAASAYYHSINWGKEVHFLDLSNDADHTLAMDWISRADVVISNFRPDSARKMGFAPDQLRGQFPGLIFGQITGFGENSDKPAFDIVLQAEAGFLYMTGDPDRAPSRMPVALIDLLAAHQLKEGILLALLQKERQGTGALVSVSLRDAAVASLANQASNWLVAGHIPQRMGSRHPNIAPYGDIFTTADGRQIVLAVGNDKQFHSLCLALQLEALAEDQRFSSNEQRVQHRTALNEYLEEAIAGMDLPAVEAQFHARQVPFGRVRNMEEVFADPEVQTLVLDDDQGGKRVRTAVFQIS</sequence>
<dbReference type="SUPFAM" id="SSF89796">
    <property type="entry name" value="CoA-transferase family III (CaiB/BaiF)"/>
    <property type="match status" value="1"/>
</dbReference>
<dbReference type="InterPro" id="IPR023606">
    <property type="entry name" value="CoA-Trfase_III_dom_1_sf"/>
</dbReference>
<protein>
    <submittedName>
        <fullName evidence="2">Carnitine dehydratase</fullName>
    </submittedName>
</protein>
<evidence type="ECO:0000313" key="2">
    <source>
        <dbReference type="EMBL" id="PHN05673.1"/>
    </source>
</evidence>
<name>A0A2D0ND25_FLAN2</name>
<proteinExistence type="predicted"/>
<organism evidence="2 3">
    <name type="scientific">Flavilitoribacter nigricans (strain ATCC 23147 / DSM 23189 / NBRC 102662 / NCIMB 1420 / SS-2)</name>
    <name type="common">Lewinella nigricans</name>
    <dbReference type="NCBI Taxonomy" id="1122177"/>
    <lineage>
        <taxon>Bacteria</taxon>
        <taxon>Pseudomonadati</taxon>
        <taxon>Bacteroidota</taxon>
        <taxon>Saprospiria</taxon>
        <taxon>Saprospirales</taxon>
        <taxon>Lewinellaceae</taxon>
        <taxon>Flavilitoribacter</taxon>
    </lineage>
</organism>
<keyword evidence="3" id="KW-1185">Reference proteome</keyword>
<dbReference type="RefSeq" id="WP_099150763.1">
    <property type="nucleotide sequence ID" value="NZ_PDUD01000020.1"/>
</dbReference>
<reference evidence="2 3" key="1">
    <citation type="submission" date="2017-10" db="EMBL/GenBank/DDBJ databases">
        <title>The draft genome sequence of Lewinella nigricans NBRC 102662.</title>
        <authorList>
            <person name="Wang K."/>
        </authorList>
    </citation>
    <scope>NUCLEOTIDE SEQUENCE [LARGE SCALE GENOMIC DNA]</scope>
    <source>
        <strain evidence="2 3">NBRC 102662</strain>
    </source>
</reference>
<dbReference type="Proteomes" id="UP000223913">
    <property type="component" value="Unassembled WGS sequence"/>
</dbReference>
<dbReference type="PANTHER" id="PTHR48207">
    <property type="entry name" value="SUCCINATE--HYDROXYMETHYLGLUTARATE COA-TRANSFERASE"/>
    <property type="match status" value="1"/>
</dbReference>
<dbReference type="PANTHER" id="PTHR48207:SF3">
    <property type="entry name" value="SUCCINATE--HYDROXYMETHYLGLUTARATE COA-TRANSFERASE"/>
    <property type="match status" value="1"/>
</dbReference>
<dbReference type="InterPro" id="IPR050483">
    <property type="entry name" value="CoA-transferase_III_domain"/>
</dbReference>
<dbReference type="Gene3D" id="3.40.50.10540">
    <property type="entry name" value="Crotonobetainyl-coa:carnitine coa-transferase, domain 1"/>
    <property type="match status" value="1"/>
</dbReference>
<keyword evidence="1" id="KW-0808">Transferase</keyword>
<dbReference type="InterPro" id="IPR044855">
    <property type="entry name" value="CoA-Trfase_III_dom3_sf"/>
</dbReference>